<protein>
    <recommendedName>
        <fullName evidence="3">L-fuconate dehydratase</fullName>
        <ecNumber evidence="3">4.2.1.68</ecNumber>
    </recommendedName>
</protein>
<dbReference type="InterPro" id="IPR034610">
    <property type="entry name" value="L-fuconate_dehydratase"/>
</dbReference>
<dbReference type="EMBL" id="JBDIME010000019">
    <property type="protein sequence ID" value="MEN2791693.1"/>
    <property type="molecule type" value="Genomic_DNA"/>
</dbReference>
<dbReference type="SUPFAM" id="SSF54826">
    <property type="entry name" value="Enolase N-terminal domain-like"/>
    <property type="match status" value="1"/>
</dbReference>
<organism evidence="8 9">
    <name type="scientific">Sphingomonas oligophenolica</name>
    <dbReference type="NCBI Taxonomy" id="301154"/>
    <lineage>
        <taxon>Bacteria</taxon>
        <taxon>Pseudomonadati</taxon>
        <taxon>Pseudomonadota</taxon>
        <taxon>Alphaproteobacteria</taxon>
        <taxon>Sphingomonadales</taxon>
        <taxon>Sphingomonadaceae</taxon>
        <taxon>Sphingomonas</taxon>
    </lineage>
</organism>
<evidence type="ECO:0000259" key="7">
    <source>
        <dbReference type="SMART" id="SM00922"/>
    </source>
</evidence>
<evidence type="ECO:0000256" key="2">
    <source>
        <dbReference type="ARBA" id="ARBA00001946"/>
    </source>
</evidence>
<name>A0ABU9Y7A6_9SPHN</name>
<dbReference type="InterPro" id="IPR013341">
    <property type="entry name" value="Mandelate_racemase_N_dom"/>
</dbReference>
<keyword evidence="9" id="KW-1185">Reference proteome</keyword>
<dbReference type="InterPro" id="IPR036849">
    <property type="entry name" value="Enolase-like_C_sf"/>
</dbReference>
<keyword evidence="4" id="KW-0479">Metal-binding</keyword>
<dbReference type="PANTHER" id="PTHR13794:SF58">
    <property type="entry name" value="MITOCHONDRIAL ENOLASE SUPERFAMILY MEMBER 1"/>
    <property type="match status" value="1"/>
</dbReference>
<evidence type="ECO:0000256" key="3">
    <source>
        <dbReference type="ARBA" id="ARBA00013142"/>
    </source>
</evidence>
<dbReference type="Gene3D" id="3.30.390.10">
    <property type="entry name" value="Enolase-like, N-terminal domain"/>
    <property type="match status" value="1"/>
</dbReference>
<evidence type="ECO:0000313" key="9">
    <source>
        <dbReference type="Proteomes" id="UP001419910"/>
    </source>
</evidence>
<evidence type="ECO:0000256" key="4">
    <source>
        <dbReference type="ARBA" id="ARBA00022723"/>
    </source>
</evidence>
<sequence length="450" mass="49072">MTIITAVRVLDIRFPTALRLDGSDAMNPDPDYSAAYCILDTDEPDLAGHGLTFTIGRGNDICCAAIQALAPLVVGLDLDWIRENGARFWRHVTGDSQLRWIGPEKGVIHLATGAVVNAVWDLLAKEAGKPLWRLIAEMSPAEIISQIDFRYMTDFITPDEALALLEQRSAGKAERVATLMERGYPCYTTSAGWLGYSDDKLRSLCARAVADGFAFIKLKVGANAEDDRRRVAIAREVIGPDVKLMIDANQVWEVEEAIERVNALAFADPWFIEEPTSPDDIEGHRRIREAVAPIKVATGEMCQNRVLFKQFISREAIDMVQIDACRLGGVNEVLAVLLMAAKRDLAVCPHAGGVGLCEYVQHLSMIDYLCFAGTTEGRVAEYVDHLHEHFVAPCVVHNAAYMPPMAPGYSIEMKAATLAAFEHRPGVAEGAVYPASVAPHSSLAAAAASL</sequence>
<dbReference type="PROSITE" id="PS00909">
    <property type="entry name" value="MR_MLE_2"/>
    <property type="match status" value="1"/>
</dbReference>
<reference evidence="8 9" key="1">
    <citation type="submission" date="2024-05" db="EMBL/GenBank/DDBJ databases">
        <authorList>
            <person name="Liu Q."/>
            <person name="Xin Y.-H."/>
        </authorList>
    </citation>
    <scope>NUCLEOTIDE SEQUENCE [LARGE SCALE GENOMIC DNA]</scope>
    <source>
        <strain evidence="8 9">CGMCC 1.10181</strain>
    </source>
</reference>
<gene>
    <name evidence="8" type="ORF">ABC974_18830</name>
</gene>
<comment type="caution">
    <text evidence="8">The sequence shown here is derived from an EMBL/GenBank/DDBJ whole genome shotgun (WGS) entry which is preliminary data.</text>
</comment>
<proteinExistence type="predicted"/>
<keyword evidence="5" id="KW-0460">Magnesium</keyword>
<dbReference type="InterPro" id="IPR046945">
    <property type="entry name" value="RHMD-like"/>
</dbReference>
<evidence type="ECO:0000313" key="8">
    <source>
        <dbReference type="EMBL" id="MEN2791693.1"/>
    </source>
</evidence>
<accession>A0ABU9Y7A6</accession>
<evidence type="ECO:0000256" key="5">
    <source>
        <dbReference type="ARBA" id="ARBA00022842"/>
    </source>
</evidence>
<dbReference type="SFLD" id="SFLDS00001">
    <property type="entry name" value="Enolase"/>
    <property type="match status" value="1"/>
</dbReference>
<dbReference type="PANTHER" id="PTHR13794">
    <property type="entry name" value="ENOLASE SUPERFAMILY, MANDELATE RACEMASE"/>
    <property type="match status" value="1"/>
</dbReference>
<comment type="catalytic activity">
    <reaction evidence="1">
        <text>L-fuconate = 2-dehydro-3-deoxy-L-fuconate + H2O</text>
        <dbReference type="Rhea" id="RHEA:22772"/>
        <dbReference type="ChEBI" id="CHEBI:15377"/>
        <dbReference type="ChEBI" id="CHEBI:21291"/>
        <dbReference type="ChEBI" id="CHEBI:37448"/>
        <dbReference type="EC" id="4.2.1.68"/>
    </reaction>
</comment>
<dbReference type="CDD" id="cd03324">
    <property type="entry name" value="rTSbeta_L-fuconate_dehydratase"/>
    <property type="match status" value="1"/>
</dbReference>
<dbReference type="SFLD" id="SFLDF00111">
    <property type="entry name" value="L-fuconate_dehydratase"/>
    <property type="match status" value="1"/>
</dbReference>
<dbReference type="InterPro" id="IPR029017">
    <property type="entry name" value="Enolase-like_N"/>
</dbReference>
<dbReference type="SUPFAM" id="SSF51604">
    <property type="entry name" value="Enolase C-terminal domain-like"/>
    <property type="match status" value="1"/>
</dbReference>
<feature type="domain" description="Mandelate racemase/muconate lactonizing enzyme C-terminal" evidence="7">
    <location>
        <begin position="198"/>
        <end position="294"/>
    </location>
</feature>
<evidence type="ECO:0000256" key="6">
    <source>
        <dbReference type="ARBA" id="ARBA00023239"/>
    </source>
</evidence>
<dbReference type="RefSeq" id="WP_343892057.1">
    <property type="nucleotide sequence ID" value="NZ_BAAAEH010000050.1"/>
</dbReference>
<dbReference type="EC" id="4.2.1.68" evidence="3"/>
<dbReference type="InterPro" id="IPR029065">
    <property type="entry name" value="Enolase_C-like"/>
</dbReference>
<dbReference type="Gene3D" id="3.20.20.120">
    <property type="entry name" value="Enolase-like C-terminal domain"/>
    <property type="match status" value="1"/>
</dbReference>
<dbReference type="Proteomes" id="UP001419910">
    <property type="component" value="Unassembled WGS sequence"/>
</dbReference>
<dbReference type="InterPro" id="IPR018110">
    <property type="entry name" value="Mandel_Rmase/mucon_lact_enz_CS"/>
</dbReference>
<keyword evidence="6" id="KW-0456">Lyase</keyword>
<dbReference type="SFLD" id="SFLDG00179">
    <property type="entry name" value="mandelate_racemase"/>
    <property type="match status" value="1"/>
</dbReference>
<dbReference type="Pfam" id="PF13378">
    <property type="entry name" value="MR_MLE_C"/>
    <property type="match status" value="1"/>
</dbReference>
<dbReference type="InterPro" id="IPR013342">
    <property type="entry name" value="Mandelate_racemase_C"/>
</dbReference>
<dbReference type="SMART" id="SM00922">
    <property type="entry name" value="MR_MLE"/>
    <property type="match status" value="1"/>
</dbReference>
<dbReference type="Pfam" id="PF02746">
    <property type="entry name" value="MR_MLE_N"/>
    <property type="match status" value="1"/>
</dbReference>
<evidence type="ECO:0000256" key="1">
    <source>
        <dbReference type="ARBA" id="ARBA00001737"/>
    </source>
</evidence>
<comment type="cofactor">
    <cofactor evidence="2">
        <name>Mg(2+)</name>
        <dbReference type="ChEBI" id="CHEBI:18420"/>
    </cofactor>
</comment>